<name>A0A1M5NYR4_9ALTE</name>
<sequence>MQRRDFLKRSLVGLGGASSLWATTSQFNLVNAATSANSFTDYKALVCVFLLGGNDSLNMLIPTDQRAYDQYAATRQNLAVARNVALPINVTNTQYSSVGLHPSLAALHTIYEQGNMALVANVGPMIEPASKADILTGRVMLPPQLFSHSDQQNHWQTAHPQQAALTGWAGRMADMLSDGTEPLSMNLSMAGNNLWQTGSQVLPFALSSQGAEILEGINPDEEWQRPNAAFLDRIHANTEGLFASQFAAMVDRTRTTGGLVNSALALGPELSTAFPATRFAEQMRLVANMISVQQHLNQPRQIYFVAMGGWDTHDNQLADHPTLLSELANGMAAFYNATAELGVSEQVTAFTASDFGRTLTSNGDGTDHGWGGNHIVLGGAVQGADIYGQLPQMSLGSDDDLGDGRIIPTLSVDQYAATLAQWFGLADNELTEILPNLNNFNQHNLGFLAE</sequence>
<accession>A0A1M5NYR4</accession>
<dbReference type="Proteomes" id="UP000184520">
    <property type="component" value="Unassembled WGS sequence"/>
</dbReference>
<dbReference type="OrthoDB" id="9779968at2"/>
<keyword evidence="2" id="KW-1185">Reference proteome</keyword>
<evidence type="ECO:0000313" key="1">
    <source>
        <dbReference type="EMBL" id="SHG94123.1"/>
    </source>
</evidence>
<dbReference type="PANTHER" id="PTHR43737:SF1">
    <property type="entry name" value="DUF1501 DOMAIN-CONTAINING PROTEIN"/>
    <property type="match status" value="1"/>
</dbReference>
<gene>
    <name evidence="1" type="ORF">SAMN05216361_3388</name>
</gene>
<dbReference type="Pfam" id="PF07394">
    <property type="entry name" value="DUF1501"/>
    <property type="match status" value="1"/>
</dbReference>
<evidence type="ECO:0000313" key="2">
    <source>
        <dbReference type="Proteomes" id="UP000184520"/>
    </source>
</evidence>
<dbReference type="EMBL" id="FQWD01000005">
    <property type="protein sequence ID" value="SHG94123.1"/>
    <property type="molecule type" value="Genomic_DNA"/>
</dbReference>
<organism evidence="1 2">
    <name type="scientific">Marisediminitalea aggregata</name>
    <dbReference type="NCBI Taxonomy" id="634436"/>
    <lineage>
        <taxon>Bacteria</taxon>
        <taxon>Pseudomonadati</taxon>
        <taxon>Pseudomonadota</taxon>
        <taxon>Gammaproteobacteria</taxon>
        <taxon>Alteromonadales</taxon>
        <taxon>Alteromonadaceae</taxon>
        <taxon>Marisediminitalea</taxon>
    </lineage>
</organism>
<dbReference type="STRING" id="634436.SAMN05216361_3388"/>
<dbReference type="InterPro" id="IPR010869">
    <property type="entry name" value="DUF1501"/>
</dbReference>
<protein>
    <submittedName>
        <fullName evidence="1">Uncharacterized conserved protein, DUF1501 family</fullName>
    </submittedName>
</protein>
<dbReference type="PANTHER" id="PTHR43737">
    <property type="entry name" value="BLL7424 PROTEIN"/>
    <property type="match status" value="1"/>
</dbReference>
<dbReference type="AlphaFoldDB" id="A0A1M5NYR4"/>
<dbReference type="RefSeq" id="WP_073324335.1">
    <property type="nucleotide sequence ID" value="NZ_FQWD01000005.1"/>
</dbReference>
<reference evidence="2" key="1">
    <citation type="submission" date="2016-11" db="EMBL/GenBank/DDBJ databases">
        <authorList>
            <person name="Varghese N."/>
            <person name="Submissions S."/>
        </authorList>
    </citation>
    <scope>NUCLEOTIDE SEQUENCE [LARGE SCALE GENOMIC DNA]</scope>
    <source>
        <strain evidence="2">CGMCC 1.8995</strain>
    </source>
</reference>
<proteinExistence type="predicted"/>